<evidence type="ECO:0000256" key="1">
    <source>
        <dbReference type="ARBA" id="ARBA00023015"/>
    </source>
</evidence>
<dbReference type="PROSITE" id="PS50977">
    <property type="entry name" value="HTH_TETR_2"/>
    <property type="match status" value="1"/>
</dbReference>
<accession>A0A412Z7Z4</accession>
<evidence type="ECO:0000313" key="5">
    <source>
        <dbReference type="Proteomes" id="UP000284543"/>
    </source>
</evidence>
<dbReference type="SUPFAM" id="SSF46689">
    <property type="entry name" value="Homeodomain-like"/>
    <property type="match status" value="1"/>
</dbReference>
<dbReference type="Pfam" id="PF00440">
    <property type="entry name" value="TetR_N"/>
    <property type="match status" value="1"/>
</dbReference>
<proteinExistence type="predicted"/>
<dbReference type="InterPro" id="IPR009057">
    <property type="entry name" value="Homeodomain-like_sf"/>
</dbReference>
<organism evidence="4 5">
    <name type="scientific">Enterocloster bolteae</name>
    <dbReference type="NCBI Taxonomy" id="208479"/>
    <lineage>
        <taxon>Bacteria</taxon>
        <taxon>Bacillati</taxon>
        <taxon>Bacillota</taxon>
        <taxon>Clostridia</taxon>
        <taxon>Lachnospirales</taxon>
        <taxon>Lachnospiraceae</taxon>
        <taxon>Enterocloster</taxon>
    </lineage>
</organism>
<dbReference type="RefSeq" id="WP_002565240.1">
    <property type="nucleotide sequence ID" value="NZ_CABKUK010000001.1"/>
</dbReference>
<dbReference type="EMBL" id="QRZM01000004">
    <property type="protein sequence ID" value="RGV76056.1"/>
    <property type="molecule type" value="Genomic_DNA"/>
</dbReference>
<keyword evidence="2" id="KW-0238">DNA-binding</keyword>
<dbReference type="PANTHER" id="PTHR30055:SF234">
    <property type="entry name" value="HTH-TYPE TRANSCRIPTIONAL REGULATOR BETI"/>
    <property type="match status" value="1"/>
</dbReference>
<dbReference type="Gene3D" id="1.10.357.10">
    <property type="entry name" value="Tetracycline Repressor, domain 2"/>
    <property type="match status" value="1"/>
</dbReference>
<keyword evidence="3" id="KW-0804">Transcription</keyword>
<dbReference type="KEGG" id="cbol:CGC65_20365"/>
<evidence type="ECO:0000256" key="2">
    <source>
        <dbReference type="ARBA" id="ARBA00023125"/>
    </source>
</evidence>
<dbReference type="AlphaFoldDB" id="A0A412Z7Z4"/>
<evidence type="ECO:0000256" key="3">
    <source>
        <dbReference type="ARBA" id="ARBA00023163"/>
    </source>
</evidence>
<dbReference type="InterPro" id="IPR001647">
    <property type="entry name" value="HTH_TetR"/>
</dbReference>
<dbReference type="GO" id="GO:0003700">
    <property type="term" value="F:DNA-binding transcription factor activity"/>
    <property type="evidence" value="ECO:0007669"/>
    <property type="project" value="TreeGrafter"/>
</dbReference>
<dbReference type="GO" id="GO:0000976">
    <property type="term" value="F:transcription cis-regulatory region binding"/>
    <property type="evidence" value="ECO:0007669"/>
    <property type="project" value="TreeGrafter"/>
</dbReference>
<reference evidence="4 5" key="1">
    <citation type="submission" date="2018-08" db="EMBL/GenBank/DDBJ databases">
        <title>A genome reference for cultivated species of the human gut microbiota.</title>
        <authorList>
            <person name="Zou Y."/>
            <person name="Xue W."/>
            <person name="Luo G."/>
        </authorList>
    </citation>
    <scope>NUCLEOTIDE SEQUENCE [LARGE SCALE GENOMIC DNA]</scope>
    <source>
        <strain evidence="4 5">AF14-18</strain>
    </source>
</reference>
<name>A0A412Z7Z4_9FIRM</name>
<comment type="caution">
    <text evidence="4">The sequence shown here is derived from an EMBL/GenBank/DDBJ whole genome shotgun (WGS) entry which is preliminary data.</text>
</comment>
<dbReference type="InterPro" id="IPR050109">
    <property type="entry name" value="HTH-type_TetR-like_transc_reg"/>
</dbReference>
<protein>
    <submittedName>
        <fullName evidence="4">TetR family transcriptional regulator</fullName>
    </submittedName>
</protein>
<keyword evidence="1" id="KW-0805">Transcription regulation</keyword>
<dbReference type="PRINTS" id="PR00455">
    <property type="entry name" value="HTHTETR"/>
</dbReference>
<dbReference type="PANTHER" id="PTHR30055">
    <property type="entry name" value="HTH-TYPE TRANSCRIPTIONAL REGULATOR RUTR"/>
    <property type="match status" value="1"/>
</dbReference>
<evidence type="ECO:0000313" key="4">
    <source>
        <dbReference type="EMBL" id="RGV76056.1"/>
    </source>
</evidence>
<dbReference type="Proteomes" id="UP000284543">
    <property type="component" value="Unassembled WGS sequence"/>
</dbReference>
<sequence length="222" mass="25027">MEGNNSTKTKLIKAGIKLFSQYGYAATSTRMIASEAEVNLSAIAFHYSNKERLYVACLEYMLEKVKGYYAASYMEIEGTFKQDAMTPQKAYEFLEKLIDLQIEVAFAPQYKTTLALIYWENNGPGDMRPLSAAAFDRQERVMAELIQTVAPVSQSQAIIASRHINGSIISFGEHRGFIEDLIPKPLEGESVPLWIREEIKGNCLAIVQRLMKPELFPPYPAQ</sequence>
<gene>
    <name evidence="4" type="ORF">DWW02_11800</name>
</gene>